<protein>
    <submittedName>
        <fullName evidence="1">Uncharacterized protein</fullName>
    </submittedName>
</protein>
<proteinExistence type="predicted"/>
<gene>
    <name evidence="1" type="ORF">PsorP6_003962</name>
</gene>
<evidence type="ECO:0000313" key="2">
    <source>
        <dbReference type="Proteomes" id="UP001163321"/>
    </source>
</evidence>
<name>A0ACC0VQU1_9STRA</name>
<reference evidence="1 2" key="1">
    <citation type="journal article" date="2022" name="bioRxiv">
        <title>The genome of the oomycete Peronosclerospora sorghi, a cosmopolitan pathogen of maize and sorghum, is inflated with dispersed pseudogenes.</title>
        <authorList>
            <person name="Fletcher K."/>
            <person name="Martin F."/>
            <person name="Isakeit T."/>
            <person name="Cavanaugh K."/>
            <person name="Magill C."/>
            <person name="Michelmore R."/>
        </authorList>
    </citation>
    <scope>NUCLEOTIDE SEQUENCE [LARGE SCALE GENOMIC DNA]</scope>
    <source>
        <strain evidence="1">P6</strain>
    </source>
</reference>
<keyword evidence="2" id="KW-1185">Reference proteome</keyword>
<accession>A0ACC0VQU1</accession>
<comment type="caution">
    <text evidence="1">The sequence shown here is derived from an EMBL/GenBank/DDBJ whole genome shotgun (WGS) entry which is preliminary data.</text>
</comment>
<sequence length="83" mass="9008">MPDRAANIAMDTRASAQVLTPTSSHLVRSVEEVMDQDVNHWLETSLVAESKEHPGPATTARESAAATRQLQRRQAVVRGITGT</sequence>
<dbReference type="Proteomes" id="UP001163321">
    <property type="component" value="Chromosome 8"/>
</dbReference>
<dbReference type="EMBL" id="CM047587">
    <property type="protein sequence ID" value="KAI9908088.1"/>
    <property type="molecule type" value="Genomic_DNA"/>
</dbReference>
<evidence type="ECO:0000313" key="1">
    <source>
        <dbReference type="EMBL" id="KAI9908088.1"/>
    </source>
</evidence>
<organism evidence="1 2">
    <name type="scientific">Peronosclerospora sorghi</name>
    <dbReference type="NCBI Taxonomy" id="230839"/>
    <lineage>
        <taxon>Eukaryota</taxon>
        <taxon>Sar</taxon>
        <taxon>Stramenopiles</taxon>
        <taxon>Oomycota</taxon>
        <taxon>Peronosporomycetes</taxon>
        <taxon>Peronosporales</taxon>
        <taxon>Peronosporaceae</taxon>
        <taxon>Peronosclerospora</taxon>
    </lineage>
</organism>